<dbReference type="RefSeq" id="WP_145661023.1">
    <property type="nucleotide sequence ID" value="NZ_VIWO01000001.1"/>
</dbReference>
<dbReference type="Proteomes" id="UP000320811">
    <property type="component" value="Unassembled WGS sequence"/>
</dbReference>
<evidence type="ECO:0000313" key="2">
    <source>
        <dbReference type="Proteomes" id="UP000320811"/>
    </source>
</evidence>
<sequence>MKIAYLTDIDLSSHSGVRIKHIMQCSNWEKLGHEVKIYSIPNTATVNAQQIDIPISFEVFDNKISTYFKGGIAAYVRKIFATSRIIKSLKEFNPDILYVRSMVYYPGLNRIVRSFISVIEYNTLMEKELEVAGNKRIRFMHGLGYKALNTSAKAFVGVTEEIALAYGDRYRRPAVAIGNGFDLSSYPLNEMPVNMPSPDRAQIVFVGSPNMPWHGIDKFYQLSTLVDADFHLVGATYEPDETSAARKNFIQHAFMNKKELGELYSKMDIAIGSLALHRNNLKEATPLKVREYCTYGLPIIIAYKDTDLSGKEFVLEIDNSEDTIEKNLLVIKAFISKWRGKRIAREEIEQLIDYRYKEEKRLSFLQAILKAERTA</sequence>
<dbReference type="SUPFAM" id="SSF53756">
    <property type="entry name" value="UDP-Glycosyltransferase/glycogen phosphorylase"/>
    <property type="match status" value="1"/>
</dbReference>
<evidence type="ECO:0008006" key="3">
    <source>
        <dbReference type="Google" id="ProtNLM"/>
    </source>
</evidence>
<accession>A0A561Q1W5</accession>
<comment type="caution">
    <text evidence="1">The sequence shown here is derived from an EMBL/GenBank/DDBJ whole genome shotgun (WGS) entry which is preliminary data.</text>
</comment>
<dbReference type="AlphaFoldDB" id="A0A561Q1W5"/>
<gene>
    <name evidence="1" type="ORF">FHW36_101254</name>
</gene>
<evidence type="ECO:0000313" key="1">
    <source>
        <dbReference type="EMBL" id="TWF44334.1"/>
    </source>
</evidence>
<dbReference type="EMBL" id="VIWO01000001">
    <property type="protein sequence ID" value="TWF44334.1"/>
    <property type="molecule type" value="Genomic_DNA"/>
</dbReference>
<dbReference type="OrthoDB" id="6385861at2"/>
<name>A0A561Q1W5_9BACT</name>
<proteinExistence type="predicted"/>
<protein>
    <recommendedName>
        <fullName evidence="3">Glycosyltransferase involved in cell wall biosynthesis</fullName>
    </recommendedName>
</protein>
<dbReference type="Gene3D" id="3.40.50.2000">
    <property type="entry name" value="Glycogen Phosphorylase B"/>
    <property type="match status" value="2"/>
</dbReference>
<organism evidence="1 2">
    <name type="scientific">Chitinophaga polysaccharea</name>
    <dbReference type="NCBI Taxonomy" id="1293035"/>
    <lineage>
        <taxon>Bacteria</taxon>
        <taxon>Pseudomonadati</taxon>
        <taxon>Bacteroidota</taxon>
        <taxon>Chitinophagia</taxon>
        <taxon>Chitinophagales</taxon>
        <taxon>Chitinophagaceae</taxon>
        <taxon>Chitinophaga</taxon>
    </lineage>
</organism>
<keyword evidence="2" id="KW-1185">Reference proteome</keyword>
<reference evidence="1 2" key="1">
    <citation type="submission" date="2019-06" db="EMBL/GenBank/DDBJ databases">
        <title>Sorghum-associated microbial communities from plants grown in Nebraska, USA.</title>
        <authorList>
            <person name="Schachtman D."/>
        </authorList>
    </citation>
    <scope>NUCLEOTIDE SEQUENCE [LARGE SCALE GENOMIC DNA]</scope>
    <source>
        <strain evidence="1 2">1209</strain>
    </source>
</reference>